<keyword evidence="6" id="KW-0031">Aminopeptidase</keyword>
<accession>A0A9D1W157</accession>
<gene>
    <name evidence="6" type="ORF">H9851_01465</name>
</gene>
<evidence type="ECO:0000259" key="5">
    <source>
        <dbReference type="Pfam" id="PF01321"/>
    </source>
</evidence>
<dbReference type="CDD" id="cd01092">
    <property type="entry name" value="APP-like"/>
    <property type="match status" value="1"/>
</dbReference>
<keyword evidence="6" id="KW-0645">Protease</keyword>
<dbReference type="InterPro" id="IPR000994">
    <property type="entry name" value="Pept_M24"/>
</dbReference>
<dbReference type="InterPro" id="IPR036005">
    <property type="entry name" value="Creatinase/aminopeptidase-like"/>
</dbReference>
<dbReference type="Pfam" id="PF01321">
    <property type="entry name" value="Creatinase_N"/>
    <property type="match status" value="1"/>
</dbReference>
<keyword evidence="1 3" id="KW-0479">Metal-binding</keyword>
<dbReference type="InterPro" id="IPR000587">
    <property type="entry name" value="Creatinase_N"/>
</dbReference>
<dbReference type="Pfam" id="PF00557">
    <property type="entry name" value="Peptidase_M24"/>
    <property type="match status" value="1"/>
</dbReference>
<evidence type="ECO:0000256" key="1">
    <source>
        <dbReference type="ARBA" id="ARBA00022723"/>
    </source>
</evidence>
<evidence type="ECO:0000313" key="6">
    <source>
        <dbReference type="EMBL" id="HIX49937.1"/>
    </source>
</evidence>
<dbReference type="InterPro" id="IPR029149">
    <property type="entry name" value="Creatin/AminoP/Spt16_N"/>
</dbReference>
<comment type="similarity">
    <text evidence="3">Belongs to the peptidase M24B family.</text>
</comment>
<comment type="caution">
    <text evidence="6">The sequence shown here is derived from an EMBL/GenBank/DDBJ whole genome shotgun (WGS) entry which is preliminary data.</text>
</comment>
<dbReference type="Gene3D" id="3.90.230.10">
    <property type="entry name" value="Creatinase/methionine aminopeptidase superfamily"/>
    <property type="match status" value="1"/>
</dbReference>
<protein>
    <submittedName>
        <fullName evidence="6">Aminopeptidase P family protein</fullName>
    </submittedName>
</protein>
<dbReference type="SUPFAM" id="SSF55920">
    <property type="entry name" value="Creatinase/aminopeptidase"/>
    <property type="match status" value="1"/>
</dbReference>
<dbReference type="InterPro" id="IPR050659">
    <property type="entry name" value="Peptidase_M24B"/>
</dbReference>
<dbReference type="EMBL" id="DXEW01000005">
    <property type="protein sequence ID" value="HIX49937.1"/>
    <property type="molecule type" value="Genomic_DNA"/>
</dbReference>
<proteinExistence type="inferred from homology"/>
<evidence type="ECO:0000259" key="4">
    <source>
        <dbReference type="Pfam" id="PF00557"/>
    </source>
</evidence>
<evidence type="ECO:0000256" key="2">
    <source>
        <dbReference type="ARBA" id="ARBA00022801"/>
    </source>
</evidence>
<reference evidence="6" key="2">
    <citation type="submission" date="2021-04" db="EMBL/GenBank/DDBJ databases">
        <authorList>
            <person name="Gilroy R."/>
        </authorList>
    </citation>
    <scope>NUCLEOTIDE SEQUENCE</scope>
    <source>
        <strain evidence="6">2189</strain>
    </source>
</reference>
<dbReference type="PROSITE" id="PS00491">
    <property type="entry name" value="PROLINE_PEPTIDASE"/>
    <property type="match status" value="1"/>
</dbReference>
<dbReference type="PANTHER" id="PTHR46112">
    <property type="entry name" value="AMINOPEPTIDASE"/>
    <property type="match status" value="1"/>
</dbReference>
<dbReference type="GO" id="GO:0046872">
    <property type="term" value="F:metal ion binding"/>
    <property type="evidence" value="ECO:0007669"/>
    <property type="project" value="UniProtKB-KW"/>
</dbReference>
<feature type="domain" description="Creatinase N-terminal" evidence="5">
    <location>
        <begin position="3"/>
        <end position="106"/>
    </location>
</feature>
<name>A0A9D1W157_9FIRM</name>
<reference evidence="6" key="1">
    <citation type="journal article" date="2021" name="PeerJ">
        <title>Extensive microbial diversity within the chicken gut microbiome revealed by metagenomics and culture.</title>
        <authorList>
            <person name="Gilroy R."/>
            <person name="Ravi A."/>
            <person name="Getino M."/>
            <person name="Pursley I."/>
            <person name="Horton D.L."/>
            <person name="Alikhan N.F."/>
            <person name="Baker D."/>
            <person name="Gharbi K."/>
            <person name="Hall N."/>
            <person name="Watson M."/>
            <person name="Adriaenssens E.M."/>
            <person name="Foster-Nyarko E."/>
            <person name="Jarju S."/>
            <person name="Secka A."/>
            <person name="Antonio M."/>
            <person name="Oren A."/>
            <person name="Chaudhuri R.R."/>
            <person name="La Ragione R."/>
            <person name="Hildebrand F."/>
            <person name="Pallen M.J."/>
        </authorList>
    </citation>
    <scope>NUCLEOTIDE SEQUENCE</scope>
    <source>
        <strain evidence="6">2189</strain>
    </source>
</reference>
<dbReference type="SUPFAM" id="SSF53092">
    <property type="entry name" value="Creatinase/prolidase N-terminal domain"/>
    <property type="match status" value="1"/>
</dbReference>
<organism evidence="6 7">
    <name type="scientific">Candidatus Borkfalkia faecavium</name>
    <dbReference type="NCBI Taxonomy" id="2838508"/>
    <lineage>
        <taxon>Bacteria</taxon>
        <taxon>Bacillati</taxon>
        <taxon>Bacillota</taxon>
        <taxon>Clostridia</taxon>
        <taxon>Christensenellales</taxon>
        <taxon>Christensenellaceae</taxon>
        <taxon>Candidatus Borkfalkia</taxon>
    </lineage>
</organism>
<feature type="domain" description="Peptidase M24" evidence="4">
    <location>
        <begin position="130"/>
        <end position="328"/>
    </location>
</feature>
<dbReference type="Gene3D" id="3.40.350.10">
    <property type="entry name" value="Creatinase/prolidase N-terminal domain"/>
    <property type="match status" value="1"/>
</dbReference>
<dbReference type="Proteomes" id="UP000886847">
    <property type="component" value="Unassembled WGS sequence"/>
</dbReference>
<dbReference type="GO" id="GO:0004177">
    <property type="term" value="F:aminopeptidase activity"/>
    <property type="evidence" value="ECO:0007669"/>
    <property type="project" value="UniProtKB-KW"/>
</dbReference>
<evidence type="ECO:0000256" key="3">
    <source>
        <dbReference type="RuleBase" id="RU000590"/>
    </source>
</evidence>
<sequence>MDNTKKIFREVNAEAMLTADEDLRRYLTGFPSSFGYVYTDAGESVFFTDPRYAEAAKQALAGTFTAVEIARSEDAVLEYVKEKGIRSLAVPFERVSLPLYEKLHKQRWKLTDSMPAFTAAMAHKDGHELACIREACRIAEEAFALLLPELKEGMTELEAAGLLEYLMLRGGAEDRSFKTIAAFGRNTSVPHHASGTAKLQNGMPVLLDFGCKYGGYCSDMTRTFCFGKPDAEFKQAYMAVLEAHMAAAEGIRAGQTGKQADALARDVLAGYGYDKFFTHSLGHGIGINIHEYPTLGPRSEHILEENMVFSIEPGVYFEGKFGIRIEDSACMAGGRAESFMRSAKELIVL</sequence>
<evidence type="ECO:0000313" key="7">
    <source>
        <dbReference type="Proteomes" id="UP000886847"/>
    </source>
</evidence>
<dbReference type="PANTHER" id="PTHR46112:SF3">
    <property type="entry name" value="AMINOPEPTIDASE YPDF"/>
    <property type="match status" value="1"/>
</dbReference>
<keyword evidence="2" id="KW-0378">Hydrolase</keyword>
<dbReference type="InterPro" id="IPR001131">
    <property type="entry name" value="Peptidase_M24B_aminopep-P_CS"/>
</dbReference>
<dbReference type="AlphaFoldDB" id="A0A9D1W157"/>